<dbReference type="AlphaFoldDB" id="A0A0G0EX46"/>
<gene>
    <name evidence="2" type="ORF">UR70_C0021G0015</name>
</gene>
<comment type="caution">
    <text evidence="2">The sequence shown here is derived from an EMBL/GenBank/DDBJ whole genome shotgun (WGS) entry which is preliminary data.</text>
</comment>
<dbReference type="Proteomes" id="UP000034923">
    <property type="component" value="Unassembled WGS sequence"/>
</dbReference>
<keyword evidence="1" id="KW-0472">Membrane</keyword>
<dbReference type="Gene3D" id="1.20.120.1630">
    <property type="match status" value="1"/>
</dbReference>
<keyword evidence="1" id="KW-0812">Transmembrane</keyword>
<feature type="transmembrane region" description="Helical" evidence="1">
    <location>
        <begin position="6"/>
        <end position="29"/>
    </location>
</feature>
<evidence type="ECO:0000256" key="1">
    <source>
        <dbReference type="SAM" id="Phobius"/>
    </source>
</evidence>
<keyword evidence="1" id="KW-1133">Transmembrane helix</keyword>
<evidence type="ECO:0000313" key="3">
    <source>
        <dbReference type="Proteomes" id="UP000034923"/>
    </source>
</evidence>
<proteinExistence type="predicted"/>
<accession>A0A0G0EX46</accession>
<reference evidence="2 3" key="1">
    <citation type="journal article" date="2015" name="Nature">
        <title>rRNA introns, odd ribosomes, and small enigmatic genomes across a large radiation of phyla.</title>
        <authorList>
            <person name="Brown C.T."/>
            <person name="Hug L.A."/>
            <person name="Thomas B.C."/>
            <person name="Sharon I."/>
            <person name="Castelle C.J."/>
            <person name="Singh A."/>
            <person name="Wilkins M.J."/>
            <person name="Williams K.H."/>
            <person name="Banfield J.F."/>
        </authorList>
    </citation>
    <scope>NUCLEOTIDE SEQUENCE [LARGE SCALE GENOMIC DNA]</scope>
</reference>
<evidence type="ECO:0008006" key="4">
    <source>
        <dbReference type="Google" id="ProtNLM"/>
    </source>
</evidence>
<organism evidence="2 3">
    <name type="scientific">Candidatus Nomurabacteria bacterium GW2011_GWB1_35_20</name>
    <dbReference type="NCBI Taxonomy" id="1618740"/>
    <lineage>
        <taxon>Bacteria</taxon>
        <taxon>Candidatus Nomuraibacteriota</taxon>
    </lineage>
</organism>
<dbReference type="EMBL" id="LBQE01000021">
    <property type="protein sequence ID" value="KKP71662.1"/>
    <property type="molecule type" value="Genomic_DNA"/>
</dbReference>
<sequence>MLGFGIITNALFIIIFSVISFIITKFVFIRKEEKILAEKYGIPYLEYKKSVKL</sequence>
<name>A0A0G0EX46_9BACT</name>
<evidence type="ECO:0000313" key="2">
    <source>
        <dbReference type="EMBL" id="KKP71662.1"/>
    </source>
</evidence>
<protein>
    <recommendedName>
        <fullName evidence="4">Isoprenylcysteine carboxyl methyltransferase</fullName>
    </recommendedName>
</protein>